<dbReference type="EMBL" id="VSRR010110582">
    <property type="protein sequence ID" value="MPC97583.1"/>
    <property type="molecule type" value="Genomic_DNA"/>
</dbReference>
<accession>A0A5B7JT55</accession>
<keyword evidence="3" id="KW-1185">Reference proteome</keyword>
<organism evidence="2 3">
    <name type="scientific">Portunus trituberculatus</name>
    <name type="common">Swimming crab</name>
    <name type="synonym">Neptunus trituberculatus</name>
    <dbReference type="NCBI Taxonomy" id="210409"/>
    <lineage>
        <taxon>Eukaryota</taxon>
        <taxon>Metazoa</taxon>
        <taxon>Ecdysozoa</taxon>
        <taxon>Arthropoda</taxon>
        <taxon>Crustacea</taxon>
        <taxon>Multicrustacea</taxon>
        <taxon>Malacostraca</taxon>
        <taxon>Eumalacostraca</taxon>
        <taxon>Eucarida</taxon>
        <taxon>Decapoda</taxon>
        <taxon>Pleocyemata</taxon>
        <taxon>Brachyura</taxon>
        <taxon>Eubrachyura</taxon>
        <taxon>Portunoidea</taxon>
        <taxon>Portunidae</taxon>
        <taxon>Portuninae</taxon>
        <taxon>Portunus</taxon>
    </lineage>
</organism>
<feature type="compositionally biased region" description="Basic and acidic residues" evidence="1">
    <location>
        <begin position="149"/>
        <end position="188"/>
    </location>
</feature>
<feature type="region of interest" description="Disordered" evidence="1">
    <location>
        <begin position="86"/>
        <end position="188"/>
    </location>
</feature>
<name>A0A5B7JT55_PORTR</name>
<evidence type="ECO:0000313" key="2">
    <source>
        <dbReference type="EMBL" id="MPC97583.1"/>
    </source>
</evidence>
<reference evidence="2 3" key="1">
    <citation type="submission" date="2019-05" db="EMBL/GenBank/DDBJ databases">
        <title>Another draft genome of Portunus trituberculatus and its Hox gene families provides insights of decapod evolution.</title>
        <authorList>
            <person name="Jeong J.-H."/>
            <person name="Song I."/>
            <person name="Kim S."/>
            <person name="Choi T."/>
            <person name="Kim D."/>
            <person name="Ryu S."/>
            <person name="Kim W."/>
        </authorList>
    </citation>
    <scope>NUCLEOTIDE SEQUENCE [LARGE SCALE GENOMIC DNA]</scope>
    <source>
        <tissue evidence="2">Muscle</tissue>
    </source>
</reference>
<gene>
    <name evidence="2" type="ORF">E2C01_092903</name>
</gene>
<protein>
    <submittedName>
        <fullName evidence="2">Uncharacterized protein</fullName>
    </submittedName>
</protein>
<sequence length="188" mass="19836">MCRSFEPQSRTLQTRLLSLAAHDASPPLRLTASGINATRSCSKADFSVPTLAHNSDNKLSDYESDIDYSNPYGAFDGINVIADPAEEQSRGGHTPEAGRGVDWREGGGRGGSRGRGRRRGDGGGGGGECVGERRGEWGGAEVKTGLEAGSKEGGREGGKEGRTEEGKEGRKDEGKGSKEKSGVEVVWR</sequence>
<dbReference type="AlphaFoldDB" id="A0A5B7JT55"/>
<proteinExistence type="predicted"/>
<evidence type="ECO:0000313" key="3">
    <source>
        <dbReference type="Proteomes" id="UP000324222"/>
    </source>
</evidence>
<dbReference type="Proteomes" id="UP000324222">
    <property type="component" value="Unassembled WGS sequence"/>
</dbReference>
<comment type="caution">
    <text evidence="2">The sequence shown here is derived from an EMBL/GenBank/DDBJ whole genome shotgun (WGS) entry which is preliminary data.</text>
</comment>
<evidence type="ECO:0000256" key="1">
    <source>
        <dbReference type="SAM" id="MobiDB-lite"/>
    </source>
</evidence>